<gene>
    <name evidence="2" type="ORF">FBF83_03740</name>
</gene>
<dbReference type="RefSeq" id="WP_136945777.1">
    <property type="nucleotide sequence ID" value="NZ_SWFM01000001.1"/>
</dbReference>
<name>A0A4U1MMR2_9BACL</name>
<dbReference type="OrthoDB" id="2692217at2"/>
<proteinExistence type="predicted"/>
<organism evidence="2 3">
    <name type="scientific">Guptibacillus hwajinpoensis</name>
    <dbReference type="NCBI Taxonomy" id="208199"/>
    <lineage>
        <taxon>Bacteria</taxon>
        <taxon>Bacillati</taxon>
        <taxon>Bacillota</taxon>
        <taxon>Bacilli</taxon>
        <taxon>Bacillales</taxon>
        <taxon>Guptibacillaceae</taxon>
        <taxon>Guptibacillus</taxon>
    </lineage>
</organism>
<feature type="region of interest" description="Disordered" evidence="1">
    <location>
        <begin position="43"/>
        <end position="72"/>
    </location>
</feature>
<comment type="caution">
    <text evidence="2">The sequence shown here is derived from an EMBL/GenBank/DDBJ whole genome shotgun (WGS) entry which is preliminary data.</text>
</comment>
<protein>
    <submittedName>
        <fullName evidence="2">DUF3813 domain-containing protein</fullName>
    </submittedName>
</protein>
<reference evidence="2 3" key="1">
    <citation type="submission" date="2019-04" db="EMBL/GenBank/DDBJ databases">
        <title>Genome sequence of Bacillus hwajinpoensis strain Y2.</title>
        <authorList>
            <person name="Fair J.L."/>
            <person name="Maclea K.S."/>
        </authorList>
    </citation>
    <scope>NUCLEOTIDE SEQUENCE [LARGE SCALE GENOMIC DNA]</scope>
    <source>
        <strain evidence="2 3">Y2</strain>
    </source>
</reference>
<evidence type="ECO:0000313" key="2">
    <source>
        <dbReference type="EMBL" id="TKD71925.1"/>
    </source>
</evidence>
<dbReference type="Pfam" id="PF12758">
    <property type="entry name" value="DUF3813"/>
    <property type="match status" value="1"/>
</dbReference>
<feature type="compositionally biased region" description="Polar residues" evidence="1">
    <location>
        <begin position="43"/>
        <end position="61"/>
    </location>
</feature>
<evidence type="ECO:0000256" key="1">
    <source>
        <dbReference type="SAM" id="MobiDB-lite"/>
    </source>
</evidence>
<dbReference type="AlphaFoldDB" id="A0A4U1MMR2"/>
<dbReference type="Proteomes" id="UP000310541">
    <property type="component" value="Unassembled WGS sequence"/>
</dbReference>
<dbReference type="InterPro" id="IPR024217">
    <property type="entry name" value="DUF3813"/>
</dbReference>
<dbReference type="EMBL" id="SWFM01000001">
    <property type="protein sequence ID" value="TKD71925.1"/>
    <property type="molecule type" value="Genomic_DNA"/>
</dbReference>
<accession>A0A4U1MMR2</accession>
<sequence>MANRHFQLAREAVEKAEQMAASGQQGLQNQIEIATNNLSAAFHQSTSAEKEQLTSYQQTVEELSHESSNKPF</sequence>
<evidence type="ECO:0000313" key="3">
    <source>
        <dbReference type="Proteomes" id="UP000310541"/>
    </source>
</evidence>
<feature type="compositionally biased region" description="Basic and acidic residues" evidence="1">
    <location>
        <begin position="62"/>
        <end position="72"/>
    </location>
</feature>